<name>A0A7J6S437_PEROL</name>
<sequence length="215" mass="23585">MLMNDPGMASCYSCLFNSPLGACGPGGLQCLLPAIFICVINCLFDGIRFFGMISTTIHLAKLGFVVPMLLEISLFFSFVLQGVISWVAYKAFKQISASSSGGTSQPFLGGDPYAIGQPPAGPVSYQTTFGKYYYWGEELPGVAIGVVRLACSLSVDAWPGLQFTLRSFFVSNSRARMTVLKFKIVNLLFIFSRSACLCPRYRCSYRRPGQPTVRR</sequence>
<dbReference type="AlphaFoldDB" id="A0A7J6S437"/>
<protein>
    <submittedName>
        <fullName evidence="2">Uncharacterized protein</fullName>
    </submittedName>
</protein>
<keyword evidence="1" id="KW-1133">Transmembrane helix</keyword>
<comment type="caution">
    <text evidence="2">The sequence shown here is derived from an EMBL/GenBank/DDBJ whole genome shotgun (WGS) entry which is preliminary data.</text>
</comment>
<evidence type="ECO:0000256" key="1">
    <source>
        <dbReference type="SAM" id="Phobius"/>
    </source>
</evidence>
<dbReference type="EMBL" id="JABANM010017582">
    <property type="protein sequence ID" value="KAF4727521.1"/>
    <property type="molecule type" value="Genomic_DNA"/>
</dbReference>
<feature type="transmembrane region" description="Helical" evidence="1">
    <location>
        <begin position="62"/>
        <end position="89"/>
    </location>
</feature>
<keyword evidence="1" id="KW-0812">Transmembrane</keyword>
<proteinExistence type="predicted"/>
<feature type="transmembrane region" description="Helical" evidence="1">
    <location>
        <begin position="31"/>
        <end position="50"/>
    </location>
</feature>
<evidence type="ECO:0000313" key="2">
    <source>
        <dbReference type="EMBL" id="KAF4727521.1"/>
    </source>
</evidence>
<keyword evidence="1" id="KW-0472">Membrane</keyword>
<accession>A0A7J6S437</accession>
<dbReference type="Proteomes" id="UP000574390">
    <property type="component" value="Unassembled WGS sequence"/>
</dbReference>
<evidence type="ECO:0000313" key="3">
    <source>
        <dbReference type="Proteomes" id="UP000574390"/>
    </source>
</evidence>
<reference evidence="2 3" key="1">
    <citation type="submission" date="2020-04" db="EMBL/GenBank/DDBJ databases">
        <title>Perkinsus olseni comparative genomics.</title>
        <authorList>
            <person name="Bogema D.R."/>
        </authorList>
    </citation>
    <scope>NUCLEOTIDE SEQUENCE [LARGE SCALE GENOMIC DNA]</scope>
    <source>
        <strain evidence="2">ATCC PRA-205</strain>
    </source>
</reference>
<gene>
    <name evidence="2" type="ORF">FOZ62_003639</name>
</gene>
<organism evidence="2 3">
    <name type="scientific">Perkinsus olseni</name>
    <name type="common">Perkinsus atlanticus</name>
    <dbReference type="NCBI Taxonomy" id="32597"/>
    <lineage>
        <taxon>Eukaryota</taxon>
        <taxon>Sar</taxon>
        <taxon>Alveolata</taxon>
        <taxon>Perkinsozoa</taxon>
        <taxon>Perkinsea</taxon>
        <taxon>Perkinsida</taxon>
        <taxon>Perkinsidae</taxon>
        <taxon>Perkinsus</taxon>
    </lineage>
</organism>
<feature type="non-terminal residue" evidence="2">
    <location>
        <position position="1"/>
    </location>
</feature>